<comment type="caution">
    <text evidence="5">The sequence shown here is derived from an EMBL/GenBank/DDBJ whole genome shotgun (WGS) entry which is preliminary data.</text>
</comment>
<dbReference type="GO" id="GO:0016829">
    <property type="term" value="F:lyase activity"/>
    <property type="evidence" value="ECO:0007669"/>
    <property type="project" value="UniProtKB-KW"/>
</dbReference>
<dbReference type="InterPro" id="IPR001753">
    <property type="entry name" value="Enoyl-CoA_hydra/iso"/>
</dbReference>
<dbReference type="RefSeq" id="WP_122908164.1">
    <property type="nucleotide sequence ID" value="NZ_CBCSBE010000001.1"/>
</dbReference>
<evidence type="ECO:0000313" key="6">
    <source>
        <dbReference type="Proteomes" id="UP000282028"/>
    </source>
</evidence>
<dbReference type="CDD" id="cd06558">
    <property type="entry name" value="crotonase-like"/>
    <property type="match status" value="1"/>
</dbReference>
<dbReference type="GO" id="GO:0006635">
    <property type="term" value="P:fatty acid beta-oxidation"/>
    <property type="evidence" value="ECO:0007669"/>
    <property type="project" value="TreeGrafter"/>
</dbReference>
<evidence type="ECO:0000256" key="3">
    <source>
        <dbReference type="ARBA" id="ARBA00023239"/>
    </source>
</evidence>
<keyword evidence="3" id="KW-0456">Lyase</keyword>
<dbReference type="GO" id="GO:0016853">
    <property type="term" value="F:isomerase activity"/>
    <property type="evidence" value="ECO:0007669"/>
    <property type="project" value="UniProtKB-KW"/>
</dbReference>
<name>A0A3M8CHQ6_9BACL</name>
<dbReference type="PANTHER" id="PTHR11941">
    <property type="entry name" value="ENOYL-COA HYDRATASE-RELATED"/>
    <property type="match status" value="1"/>
</dbReference>
<protein>
    <submittedName>
        <fullName evidence="5">Enoyl-CoA hydratase/isomerase family protein</fullName>
    </submittedName>
</protein>
<dbReference type="EMBL" id="RHHR01000010">
    <property type="protein sequence ID" value="RNB75179.1"/>
    <property type="molecule type" value="Genomic_DNA"/>
</dbReference>
<evidence type="ECO:0000313" key="5">
    <source>
        <dbReference type="EMBL" id="RNB75179.1"/>
    </source>
</evidence>
<proteinExistence type="inferred from homology"/>
<sequence>MAYVETTRMGGEGTVAVVTLNRPETRNAFNSQMAMEIDEAFRSLADTDARVVILTSSSEHAFCSGADLKERLGLSEAEWRAQHEKFEQMFNTIADMPQPIIAEVDGFALAGGFEMALNCDFMVAAETAMFGLPEVTRGIMPGGGGSRLLARRIGVHQAVDTLFNMEHNQARKLEMIYYDKCLDTRDREEGVRAFVEKRTPRFIGQ</sequence>
<dbReference type="Pfam" id="PF00378">
    <property type="entry name" value="ECH_1"/>
    <property type="match status" value="1"/>
</dbReference>
<gene>
    <name evidence="5" type="ORF">EDM52_06160</name>
</gene>
<evidence type="ECO:0000256" key="4">
    <source>
        <dbReference type="RuleBase" id="RU003707"/>
    </source>
</evidence>
<evidence type="ECO:0000256" key="1">
    <source>
        <dbReference type="ARBA" id="ARBA00005254"/>
    </source>
</evidence>
<dbReference type="Proteomes" id="UP000282028">
    <property type="component" value="Unassembled WGS sequence"/>
</dbReference>
<dbReference type="Gene3D" id="3.90.226.10">
    <property type="entry name" value="2-enoyl-CoA Hydratase, Chain A, domain 1"/>
    <property type="match status" value="1"/>
</dbReference>
<dbReference type="OrthoDB" id="254175at2"/>
<reference evidence="5 6" key="1">
    <citation type="submission" date="2018-10" db="EMBL/GenBank/DDBJ databases">
        <title>Phylogenomics of Brevibacillus.</title>
        <authorList>
            <person name="Dunlap C."/>
        </authorList>
    </citation>
    <scope>NUCLEOTIDE SEQUENCE [LARGE SCALE GENOMIC DNA]</scope>
    <source>
        <strain evidence="5 6">JCM 12215</strain>
    </source>
</reference>
<dbReference type="SUPFAM" id="SSF52096">
    <property type="entry name" value="ClpP/crotonase"/>
    <property type="match status" value="1"/>
</dbReference>
<accession>A0A3M8CHQ6</accession>
<dbReference type="Gene3D" id="1.10.12.10">
    <property type="entry name" value="Lyase 2-enoyl-coa Hydratase, Chain A, domain 2"/>
    <property type="match status" value="1"/>
</dbReference>
<dbReference type="InterPro" id="IPR029045">
    <property type="entry name" value="ClpP/crotonase-like_dom_sf"/>
</dbReference>
<keyword evidence="2" id="KW-0443">Lipid metabolism</keyword>
<keyword evidence="5" id="KW-0413">Isomerase</keyword>
<dbReference type="AlphaFoldDB" id="A0A3M8CHQ6"/>
<evidence type="ECO:0000256" key="2">
    <source>
        <dbReference type="ARBA" id="ARBA00023098"/>
    </source>
</evidence>
<dbReference type="InterPro" id="IPR018376">
    <property type="entry name" value="Enoyl-CoA_hyd/isom_CS"/>
</dbReference>
<keyword evidence="6" id="KW-1185">Reference proteome</keyword>
<dbReference type="PANTHER" id="PTHR11941:SF169">
    <property type="entry name" value="(7AS)-7A-METHYL-1,5-DIOXO-2,3,5,6,7,7A-HEXAHYDRO-1H-INDENE-CARBOXYL-COA HYDROLASE"/>
    <property type="match status" value="1"/>
</dbReference>
<organism evidence="5 6">
    <name type="scientific">Brevibacillus invocatus</name>
    <dbReference type="NCBI Taxonomy" id="173959"/>
    <lineage>
        <taxon>Bacteria</taxon>
        <taxon>Bacillati</taxon>
        <taxon>Bacillota</taxon>
        <taxon>Bacilli</taxon>
        <taxon>Bacillales</taxon>
        <taxon>Paenibacillaceae</taxon>
        <taxon>Brevibacillus</taxon>
    </lineage>
</organism>
<comment type="similarity">
    <text evidence="1 4">Belongs to the enoyl-CoA hydratase/isomerase family.</text>
</comment>
<dbReference type="InterPro" id="IPR014748">
    <property type="entry name" value="Enoyl-CoA_hydra_C"/>
</dbReference>
<dbReference type="PROSITE" id="PS00166">
    <property type="entry name" value="ENOYL_COA_HYDRATASE"/>
    <property type="match status" value="1"/>
</dbReference>